<dbReference type="Proteomes" id="UP000596742">
    <property type="component" value="Unassembled WGS sequence"/>
</dbReference>
<sequence length="246" mass="28626">MDYEALQNLPPCVAIKLKTFLENPDMLYELTGLPKTMIVNLTSKEDRSVKVDSAEELQLVTEDLLHKPLLFYCAVQHQITEKSPYLTEVRTWRALYAVLINPWHPAIQEFLQRLLTEESDHMNAGEKFCIKIKFGKCVKDWFRRNVDDGSDCNEKKTTLSGMGLRIHNYSTPLKVCSNPWMIVFCFPCWFLFGGPCYLVQRKVRFYDRREKLSGISVSFLTEEAEKICTMTSRRRRNTRAVAPIND</sequence>
<organism evidence="2 3">
    <name type="scientific">Mytilus galloprovincialis</name>
    <name type="common">Mediterranean mussel</name>
    <dbReference type="NCBI Taxonomy" id="29158"/>
    <lineage>
        <taxon>Eukaryota</taxon>
        <taxon>Metazoa</taxon>
        <taxon>Spiralia</taxon>
        <taxon>Lophotrochozoa</taxon>
        <taxon>Mollusca</taxon>
        <taxon>Bivalvia</taxon>
        <taxon>Autobranchia</taxon>
        <taxon>Pteriomorphia</taxon>
        <taxon>Mytilida</taxon>
        <taxon>Mytiloidea</taxon>
        <taxon>Mytilidae</taxon>
        <taxon>Mytilinae</taxon>
        <taxon>Mytilus</taxon>
    </lineage>
</organism>
<accession>A0A8B6EKH3</accession>
<dbReference type="EMBL" id="UYJE01005239">
    <property type="protein sequence ID" value="VDI35485.1"/>
    <property type="molecule type" value="Genomic_DNA"/>
</dbReference>
<feature type="transmembrane region" description="Helical" evidence="1">
    <location>
        <begin position="180"/>
        <end position="199"/>
    </location>
</feature>
<dbReference type="AlphaFoldDB" id="A0A8B6EKH3"/>
<dbReference type="OrthoDB" id="6039903at2759"/>
<keyword evidence="1" id="KW-0812">Transmembrane</keyword>
<reference evidence="2" key="1">
    <citation type="submission" date="2018-11" db="EMBL/GenBank/DDBJ databases">
        <authorList>
            <person name="Alioto T."/>
            <person name="Alioto T."/>
        </authorList>
    </citation>
    <scope>NUCLEOTIDE SEQUENCE</scope>
</reference>
<evidence type="ECO:0000256" key="1">
    <source>
        <dbReference type="SAM" id="Phobius"/>
    </source>
</evidence>
<keyword evidence="1" id="KW-0472">Membrane</keyword>
<evidence type="ECO:0000313" key="2">
    <source>
        <dbReference type="EMBL" id="VDI35485.1"/>
    </source>
</evidence>
<gene>
    <name evidence="2" type="ORF">MGAL_10B046646</name>
</gene>
<keyword evidence="3" id="KW-1185">Reference proteome</keyword>
<keyword evidence="1" id="KW-1133">Transmembrane helix</keyword>
<comment type="caution">
    <text evidence="2">The sequence shown here is derived from an EMBL/GenBank/DDBJ whole genome shotgun (WGS) entry which is preliminary data.</text>
</comment>
<name>A0A8B6EKH3_MYTGA</name>
<protein>
    <submittedName>
        <fullName evidence="2">Uncharacterized protein</fullName>
    </submittedName>
</protein>
<proteinExistence type="predicted"/>
<evidence type="ECO:0000313" key="3">
    <source>
        <dbReference type="Proteomes" id="UP000596742"/>
    </source>
</evidence>